<dbReference type="Pfam" id="PF06580">
    <property type="entry name" value="His_kinase"/>
    <property type="match status" value="1"/>
</dbReference>
<dbReference type="Proteomes" id="UP001302374">
    <property type="component" value="Chromosome"/>
</dbReference>
<dbReference type="Proteomes" id="UP000576368">
    <property type="component" value="Unassembled WGS sequence"/>
</dbReference>
<dbReference type="EMBL" id="JAATLI010000016">
    <property type="protein sequence ID" value="NJC20204.1"/>
    <property type="molecule type" value="Genomic_DNA"/>
</dbReference>
<keyword evidence="5" id="KW-0808">Transferase</keyword>
<accession>A0A7X6BL89</accession>
<feature type="region of interest" description="Disordered" evidence="1">
    <location>
        <begin position="104"/>
        <end position="145"/>
    </location>
</feature>
<protein>
    <submittedName>
        <fullName evidence="5">Histidine kinase</fullName>
    </submittedName>
</protein>
<keyword evidence="2" id="KW-0812">Transmembrane</keyword>
<feature type="compositionally biased region" description="Basic and acidic residues" evidence="1">
    <location>
        <begin position="104"/>
        <end position="122"/>
    </location>
</feature>
<organism evidence="4 6">
    <name type="scientific">Butyricimonas paravirosa</name>
    <dbReference type="NCBI Taxonomy" id="1472417"/>
    <lineage>
        <taxon>Bacteria</taxon>
        <taxon>Pseudomonadati</taxon>
        <taxon>Bacteroidota</taxon>
        <taxon>Bacteroidia</taxon>
        <taxon>Bacteroidales</taxon>
        <taxon>Odoribacteraceae</taxon>
        <taxon>Butyricimonas</taxon>
    </lineage>
</organism>
<dbReference type="AlphaFoldDB" id="A0A7X6BL89"/>
<feature type="transmembrane region" description="Helical" evidence="2">
    <location>
        <begin position="46"/>
        <end position="69"/>
    </location>
</feature>
<evidence type="ECO:0000313" key="7">
    <source>
        <dbReference type="Proteomes" id="UP001302374"/>
    </source>
</evidence>
<dbReference type="InterPro" id="IPR010559">
    <property type="entry name" value="Sig_transdc_His_kin_internal"/>
</dbReference>
<reference evidence="4 6" key="2">
    <citation type="submission" date="2020-03" db="EMBL/GenBank/DDBJ databases">
        <title>Genomic Encyclopedia of Type Strains, Phase IV (KMG-IV): sequencing the most valuable type-strain genomes for metagenomic binning, comparative biology and taxonomic classification.</title>
        <authorList>
            <person name="Goeker M."/>
        </authorList>
    </citation>
    <scope>NUCLEOTIDE SEQUENCE [LARGE SCALE GENOMIC DNA]</scope>
    <source>
        <strain evidence="4 6">DSM 105722</strain>
    </source>
</reference>
<evidence type="ECO:0000256" key="2">
    <source>
        <dbReference type="SAM" id="Phobius"/>
    </source>
</evidence>
<keyword evidence="7" id="KW-1185">Reference proteome</keyword>
<evidence type="ECO:0000313" key="6">
    <source>
        <dbReference type="Proteomes" id="UP000576368"/>
    </source>
</evidence>
<evidence type="ECO:0000313" key="5">
    <source>
        <dbReference type="EMBL" id="WOF11675.1"/>
    </source>
</evidence>
<proteinExistence type="predicted"/>
<gene>
    <name evidence="5" type="ORF">F1644_05065</name>
    <name evidence="4" type="ORF">GGR15_003849</name>
</gene>
<dbReference type="GO" id="GO:0016020">
    <property type="term" value="C:membrane"/>
    <property type="evidence" value="ECO:0007669"/>
    <property type="project" value="InterPro"/>
</dbReference>
<dbReference type="RefSeq" id="WP_118305823.1">
    <property type="nucleotide sequence ID" value="NZ_BMPA01000015.1"/>
</dbReference>
<dbReference type="PANTHER" id="PTHR34220:SF7">
    <property type="entry name" value="SENSOR HISTIDINE KINASE YPDA"/>
    <property type="match status" value="1"/>
</dbReference>
<feature type="transmembrane region" description="Helical" evidence="2">
    <location>
        <begin position="12"/>
        <end position="31"/>
    </location>
</feature>
<dbReference type="InterPro" id="IPR050640">
    <property type="entry name" value="Bact_2-comp_sensor_kinase"/>
</dbReference>
<evidence type="ECO:0000259" key="3">
    <source>
        <dbReference type="Pfam" id="PF06580"/>
    </source>
</evidence>
<dbReference type="EMBL" id="CP043839">
    <property type="protein sequence ID" value="WOF11675.1"/>
    <property type="molecule type" value="Genomic_DNA"/>
</dbReference>
<name>A0A7X6BL89_9BACT</name>
<evidence type="ECO:0000313" key="4">
    <source>
        <dbReference type="EMBL" id="NJC20204.1"/>
    </source>
</evidence>
<dbReference type="SUPFAM" id="SSF55874">
    <property type="entry name" value="ATPase domain of HSP90 chaperone/DNA topoisomerase II/histidine kinase"/>
    <property type="match status" value="1"/>
</dbReference>
<evidence type="ECO:0000256" key="1">
    <source>
        <dbReference type="SAM" id="MobiDB-lite"/>
    </source>
</evidence>
<feature type="transmembrane region" description="Helical" evidence="2">
    <location>
        <begin position="164"/>
        <end position="185"/>
    </location>
</feature>
<dbReference type="InterPro" id="IPR036890">
    <property type="entry name" value="HATPase_C_sf"/>
</dbReference>
<reference evidence="5 7" key="1">
    <citation type="submission" date="2019-09" db="EMBL/GenBank/DDBJ databases">
        <title>Butyricimonas paravirosa DSM 105722 (=214-4 = JCM 18677 = CCUG 65563).</title>
        <authorList>
            <person name="Le Roy T."/>
            <person name="Cani P.D."/>
        </authorList>
    </citation>
    <scope>NUCLEOTIDE SEQUENCE [LARGE SCALE GENOMIC DNA]</scope>
    <source>
        <strain evidence="5 7">DSM 105722</strain>
    </source>
</reference>
<dbReference type="GO" id="GO:0000155">
    <property type="term" value="F:phosphorelay sensor kinase activity"/>
    <property type="evidence" value="ECO:0007669"/>
    <property type="project" value="InterPro"/>
</dbReference>
<dbReference type="PANTHER" id="PTHR34220">
    <property type="entry name" value="SENSOR HISTIDINE KINASE YPDA"/>
    <property type="match status" value="1"/>
</dbReference>
<sequence>MKNTEQRQRILENLVYALAWIIVFAVPVLHFDRETGLNWDDISREWMIILPFFMLFCVHNYLLLPFFLLDKKPWQYLIVTLGVILVIFIYNPFETRQTIPHPRPFTERPFENAPRPGERGPGGERFTPPSGEQMPLPEKKEQMQPQQAKKAPFKFKAPFPRNPFFNQLLLAILMVGFNVAIKLLFKSIRDDRHLKELEKQNLQTELEYLKHQINPHFFMNTLNNIHALIDVDTEKAKESVIELSKIMRYILYDSSQPIISLQKEITLLNNYIALMRIRYTDSIDISVNIADNLPDVQIPPLLFISFIENAFKHGISYQHPSFVHIMLETREKELSFYIVNSNFSDTHNPSGIGLENVTKRLQLLYGDKYILETRAEENSFSVNLIIPIES</sequence>
<feature type="transmembrane region" description="Helical" evidence="2">
    <location>
        <begin position="76"/>
        <end position="93"/>
    </location>
</feature>
<keyword evidence="2" id="KW-0472">Membrane</keyword>
<dbReference type="Gene3D" id="3.30.565.10">
    <property type="entry name" value="Histidine kinase-like ATPase, C-terminal domain"/>
    <property type="match status" value="1"/>
</dbReference>
<keyword evidence="2" id="KW-1133">Transmembrane helix</keyword>
<dbReference type="GeneID" id="86890643"/>
<feature type="domain" description="Signal transduction histidine kinase internal region" evidence="3">
    <location>
        <begin position="205"/>
        <end position="282"/>
    </location>
</feature>
<keyword evidence="5" id="KW-0418">Kinase</keyword>